<evidence type="ECO:0000259" key="1">
    <source>
        <dbReference type="Pfam" id="PF11695"/>
    </source>
</evidence>
<feature type="domain" description="DUF3291" evidence="1">
    <location>
        <begin position="24"/>
        <end position="162"/>
    </location>
</feature>
<name>A0A2X2XBH6_CHRJE</name>
<reference evidence="2 4" key="1">
    <citation type="submission" date="2016-10" db="EMBL/GenBank/DDBJ databases">
        <authorList>
            <person name="Varghese N."/>
            <person name="Submissions S."/>
        </authorList>
    </citation>
    <scope>NUCLEOTIDE SEQUENCE [LARGE SCALE GENOMIC DNA]</scope>
    <source>
        <strain evidence="2 4">DSM 19299</strain>
    </source>
</reference>
<dbReference type="InterPro" id="IPR021708">
    <property type="entry name" value="DUF3291"/>
</dbReference>
<evidence type="ECO:0000313" key="5">
    <source>
        <dbReference type="Proteomes" id="UP000251670"/>
    </source>
</evidence>
<dbReference type="Proteomes" id="UP000199426">
    <property type="component" value="Unassembled WGS sequence"/>
</dbReference>
<evidence type="ECO:0000313" key="3">
    <source>
        <dbReference type="EMBL" id="SQB45365.1"/>
    </source>
</evidence>
<evidence type="ECO:0000313" key="2">
    <source>
        <dbReference type="EMBL" id="SDJ32387.1"/>
    </source>
</evidence>
<evidence type="ECO:0000313" key="4">
    <source>
        <dbReference type="Proteomes" id="UP000199426"/>
    </source>
</evidence>
<dbReference type="EMBL" id="FNEG01000005">
    <property type="protein sequence ID" value="SDJ32387.1"/>
    <property type="molecule type" value="Genomic_DNA"/>
</dbReference>
<gene>
    <name evidence="3" type="ORF">NCTC13492_02709</name>
    <name evidence="2" type="ORF">SAMN05421542_3185</name>
</gene>
<proteinExistence type="predicted"/>
<protein>
    <submittedName>
        <fullName evidence="3">Domain of uncharacterized function (DUF3291)</fullName>
    </submittedName>
</protein>
<reference evidence="3 5" key="2">
    <citation type="submission" date="2018-06" db="EMBL/GenBank/DDBJ databases">
        <authorList>
            <consortium name="Pathogen Informatics"/>
            <person name="Doyle S."/>
        </authorList>
    </citation>
    <scope>NUCLEOTIDE SEQUENCE [LARGE SCALE GENOMIC DNA]</scope>
    <source>
        <strain evidence="3 5">NCTC13492</strain>
    </source>
</reference>
<organism evidence="3 5">
    <name type="scientific">Chryseobacterium jejuense</name>
    <dbReference type="NCBI Taxonomy" id="445960"/>
    <lineage>
        <taxon>Bacteria</taxon>
        <taxon>Pseudomonadati</taxon>
        <taxon>Bacteroidota</taxon>
        <taxon>Flavobacteriia</taxon>
        <taxon>Flavobacteriales</taxon>
        <taxon>Weeksellaceae</taxon>
        <taxon>Chryseobacterium group</taxon>
        <taxon>Chryseobacterium</taxon>
    </lineage>
</organism>
<dbReference type="STRING" id="445960.SAMN05421542_3185"/>
<dbReference type="AlphaFoldDB" id="A0A2X2XBH6"/>
<dbReference type="SUPFAM" id="SSF54909">
    <property type="entry name" value="Dimeric alpha+beta barrel"/>
    <property type="match status" value="1"/>
</dbReference>
<sequence>MLMLQSLFLHNNRHKTVNNKMYQLAQINVAKMIGANIEDPVMKEFVEHFDSVNQLAEESNGFVWRLKDEDNNATGFNPFNDEQIIINLSVWKDKESLEDFTYKTFHVDFLRRRKEWFQKYGKAYYVLWWIKDGQYPSVEEALERLDYLQKNGPSEYAFNFQTAFQKPGLNIEY</sequence>
<keyword evidence="4" id="KW-1185">Reference proteome</keyword>
<accession>A0A2X2XBH6</accession>
<dbReference type="Pfam" id="PF11695">
    <property type="entry name" value="DUF3291"/>
    <property type="match status" value="1"/>
</dbReference>
<dbReference type="Proteomes" id="UP000251670">
    <property type="component" value="Unassembled WGS sequence"/>
</dbReference>
<dbReference type="EMBL" id="UAWB01000006">
    <property type="protein sequence ID" value="SQB45365.1"/>
    <property type="molecule type" value="Genomic_DNA"/>
</dbReference>
<dbReference type="InterPro" id="IPR011008">
    <property type="entry name" value="Dimeric_a/b-barrel"/>
</dbReference>